<dbReference type="InterPro" id="IPR050317">
    <property type="entry name" value="Plant_Fungal_Acyltransferase"/>
</dbReference>
<dbReference type="InterPro" id="IPR023213">
    <property type="entry name" value="CAT-like_dom_sf"/>
</dbReference>
<keyword evidence="1" id="KW-0808">Transferase</keyword>
<accession>A0A8H5Q1T8</accession>
<dbReference type="RefSeq" id="XP_036538598.1">
    <property type="nucleotide sequence ID" value="XM_036683951.1"/>
</dbReference>
<comment type="caution">
    <text evidence="2">The sequence shown here is derived from an EMBL/GenBank/DDBJ whole genome shotgun (WGS) entry which is preliminary data.</text>
</comment>
<dbReference type="GO" id="GO:0016747">
    <property type="term" value="F:acyltransferase activity, transferring groups other than amino-acyl groups"/>
    <property type="evidence" value="ECO:0007669"/>
    <property type="project" value="TreeGrafter"/>
</dbReference>
<name>A0A8H5Q1T8_GIBSU</name>
<dbReference type="GeneID" id="59318669"/>
<dbReference type="Proteomes" id="UP000547976">
    <property type="component" value="Unassembled WGS sequence"/>
</dbReference>
<reference evidence="2 3" key="1">
    <citation type="submission" date="2020-05" db="EMBL/GenBank/DDBJ databases">
        <title>Identification and distribution of gene clusters putatively required for synthesis of sphingolipid metabolism inhibitors in phylogenetically diverse species of the filamentous fungus Fusarium.</title>
        <authorList>
            <person name="Kim H.-S."/>
            <person name="Busman M."/>
            <person name="Brown D.W."/>
            <person name="Divon H."/>
            <person name="Uhlig S."/>
            <person name="Proctor R.H."/>
        </authorList>
    </citation>
    <scope>NUCLEOTIDE SEQUENCE [LARGE SCALE GENOMIC DNA]</scope>
    <source>
        <strain evidence="2 3">NRRL 66333</strain>
    </source>
</reference>
<dbReference type="EMBL" id="JAAOAV010000059">
    <property type="protein sequence ID" value="KAF5606628.1"/>
    <property type="molecule type" value="Genomic_DNA"/>
</dbReference>
<evidence type="ECO:0000256" key="1">
    <source>
        <dbReference type="ARBA" id="ARBA00022679"/>
    </source>
</evidence>
<dbReference type="OrthoDB" id="1862401at2759"/>
<sequence length="241" mass="26626">MQANFIRGDLLLNMSLLHVCCDQTTVFKFIEVLSEELRRAQGLAITDPAEVHSEDRERVIKVSGSTKEMCLDHPEYTILESSPSELTPLMAKDIHHGHVWYLSPESLIALKAEASPKNAKILKTSTTDALTALIWRSTMAAQHSERLKPCKGSLGSEAPGSGGPSQVAIALDLRRRSGCAIQKHTLGNIFGFAPAVLDLNQVIHEASLADLAILVRRAIETRYIPLGLFPLQYPRVYNKIY</sequence>
<dbReference type="GO" id="GO:0044550">
    <property type="term" value="P:secondary metabolite biosynthetic process"/>
    <property type="evidence" value="ECO:0007669"/>
    <property type="project" value="TreeGrafter"/>
</dbReference>
<dbReference type="Gene3D" id="3.30.559.10">
    <property type="entry name" value="Chloramphenicol acetyltransferase-like domain"/>
    <property type="match status" value="2"/>
</dbReference>
<proteinExistence type="predicted"/>
<organism evidence="2 3">
    <name type="scientific">Gibberella subglutinans</name>
    <name type="common">Fusarium subglutinans</name>
    <dbReference type="NCBI Taxonomy" id="42677"/>
    <lineage>
        <taxon>Eukaryota</taxon>
        <taxon>Fungi</taxon>
        <taxon>Dikarya</taxon>
        <taxon>Ascomycota</taxon>
        <taxon>Pezizomycotina</taxon>
        <taxon>Sordariomycetes</taxon>
        <taxon>Hypocreomycetidae</taxon>
        <taxon>Hypocreales</taxon>
        <taxon>Nectriaceae</taxon>
        <taxon>Fusarium</taxon>
        <taxon>Fusarium fujikuroi species complex</taxon>
    </lineage>
</organism>
<protein>
    <submittedName>
        <fullName evidence="2">Enoyl hydratase isomerase family</fullName>
    </submittedName>
</protein>
<keyword evidence="3" id="KW-1185">Reference proteome</keyword>
<evidence type="ECO:0000313" key="3">
    <source>
        <dbReference type="Proteomes" id="UP000547976"/>
    </source>
</evidence>
<dbReference type="AlphaFoldDB" id="A0A8H5Q1T8"/>
<gene>
    <name evidence="2" type="ORF">FSUBG_5814</name>
</gene>
<evidence type="ECO:0000313" key="2">
    <source>
        <dbReference type="EMBL" id="KAF5606628.1"/>
    </source>
</evidence>
<dbReference type="PANTHER" id="PTHR31642">
    <property type="entry name" value="TRICHOTHECENE 3-O-ACETYLTRANSFERASE"/>
    <property type="match status" value="1"/>
</dbReference>
<keyword evidence="2" id="KW-0413">Isomerase</keyword>
<dbReference type="GO" id="GO:0016853">
    <property type="term" value="F:isomerase activity"/>
    <property type="evidence" value="ECO:0007669"/>
    <property type="project" value="UniProtKB-KW"/>
</dbReference>
<dbReference type="PANTHER" id="PTHR31642:SF310">
    <property type="entry name" value="FATTY ALCOHOL:CAFFEOYL-COA ACYLTRANSFERASE"/>
    <property type="match status" value="1"/>
</dbReference>
<dbReference type="Pfam" id="PF02458">
    <property type="entry name" value="Transferase"/>
    <property type="match status" value="1"/>
</dbReference>